<dbReference type="AlphaFoldDB" id="A0A4Q9N654"/>
<evidence type="ECO:0000313" key="1">
    <source>
        <dbReference type="EMBL" id="TBU35518.1"/>
    </source>
</evidence>
<name>A0A4Q9N654_9APHY</name>
<accession>A0A4Q9N654</accession>
<gene>
    <name evidence="1" type="ORF">BD311DRAFT_5046</name>
</gene>
<dbReference type="Proteomes" id="UP000292957">
    <property type="component" value="Unassembled WGS sequence"/>
</dbReference>
<dbReference type="EMBL" id="ML143386">
    <property type="protein sequence ID" value="TBU35518.1"/>
    <property type="molecule type" value="Genomic_DNA"/>
</dbReference>
<proteinExistence type="predicted"/>
<reference evidence="1" key="1">
    <citation type="submission" date="2019-01" db="EMBL/GenBank/DDBJ databases">
        <title>Draft genome sequences of three monokaryotic isolates of the white-rot basidiomycete fungus Dichomitus squalens.</title>
        <authorList>
            <consortium name="DOE Joint Genome Institute"/>
            <person name="Lopez S.C."/>
            <person name="Andreopoulos B."/>
            <person name="Pangilinan J."/>
            <person name="Lipzen A."/>
            <person name="Riley R."/>
            <person name="Ahrendt S."/>
            <person name="Ng V."/>
            <person name="Barry K."/>
            <person name="Daum C."/>
            <person name="Grigoriev I.V."/>
            <person name="Hilden K.S."/>
            <person name="Makela M.R."/>
            <person name="de Vries R.P."/>
        </authorList>
    </citation>
    <scope>NUCLEOTIDE SEQUENCE [LARGE SCALE GENOMIC DNA]</scope>
    <source>
        <strain evidence="1">OM18370.1</strain>
    </source>
</reference>
<organism evidence="1">
    <name type="scientific">Dichomitus squalens</name>
    <dbReference type="NCBI Taxonomy" id="114155"/>
    <lineage>
        <taxon>Eukaryota</taxon>
        <taxon>Fungi</taxon>
        <taxon>Dikarya</taxon>
        <taxon>Basidiomycota</taxon>
        <taxon>Agaricomycotina</taxon>
        <taxon>Agaricomycetes</taxon>
        <taxon>Polyporales</taxon>
        <taxon>Polyporaceae</taxon>
        <taxon>Dichomitus</taxon>
    </lineage>
</organism>
<sequence length="201" mass="21938">MASRRSRRPTHIASYHYLLSRPRPYTLEFVFDAVCALAVLQSRFHNSDCHSSTTAGPLGLRYQCSTCRTAIDCDGLPLCLLFVSRRRLFFVVSGTRCGEDNRGSQVRTPSVSTQMHDNHGVAGCPWLAHHNPDRFKRPMSLCSAHLCRLICGSASPVERILPRKRCTSSPTEMVAHFLGSGCFGSVGVTMGAGIVPAAGLS</sequence>
<protein>
    <submittedName>
        <fullName evidence="1">Uncharacterized protein</fullName>
    </submittedName>
</protein>